<feature type="non-terminal residue" evidence="1">
    <location>
        <position position="224"/>
    </location>
</feature>
<evidence type="ECO:0000313" key="2">
    <source>
        <dbReference type="Proteomes" id="UP000663853"/>
    </source>
</evidence>
<organism evidence="1 2">
    <name type="scientific">Rhizoctonia solani</name>
    <dbReference type="NCBI Taxonomy" id="456999"/>
    <lineage>
        <taxon>Eukaryota</taxon>
        <taxon>Fungi</taxon>
        <taxon>Dikarya</taxon>
        <taxon>Basidiomycota</taxon>
        <taxon>Agaricomycotina</taxon>
        <taxon>Agaricomycetes</taxon>
        <taxon>Cantharellales</taxon>
        <taxon>Ceratobasidiaceae</taxon>
        <taxon>Rhizoctonia</taxon>
    </lineage>
</organism>
<sequence length="224" mass="26030">NAPEHEIQRGLLDQVLVGEVPFRGQERILFPSVSAKVNWNDPEHRPYYRIFFDYCAAQLDGYNLYTHGRAPPNGVRFPLKDFSISYSHVHHAGFRFGSDSHYRGKSSRYGYIKEGQHSRTPGLIKMIYKVQLTIPGNDMEDMEREITCAIIQRFVAPERRPQFPWHHWRSRLGTESWVYQALDEPEATPLDRLVGVFALSDITMSTGRYWLTFSMDHTEPEPAD</sequence>
<gene>
    <name evidence="1" type="ORF">RDB_LOCUS48227</name>
</gene>
<comment type="caution">
    <text evidence="1">The sequence shown here is derived from an EMBL/GenBank/DDBJ whole genome shotgun (WGS) entry which is preliminary data.</text>
</comment>
<accession>A0A8H3B7K0</accession>
<reference evidence="1" key="1">
    <citation type="submission" date="2021-01" db="EMBL/GenBank/DDBJ databases">
        <authorList>
            <person name="Kaushik A."/>
        </authorList>
    </citation>
    <scope>NUCLEOTIDE SEQUENCE</scope>
    <source>
        <strain evidence="1">AG6-10EEA</strain>
    </source>
</reference>
<dbReference type="AlphaFoldDB" id="A0A8H3B7K0"/>
<proteinExistence type="predicted"/>
<evidence type="ECO:0000313" key="1">
    <source>
        <dbReference type="EMBL" id="CAE6449656.1"/>
    </source>
</evidence>
<dbReference type="Proteomes" id="UP000663853">
    <property type="component" value="Unassembled WGS sequence"/>
</dbReference>
<name>A0A8H3B7K0_9AGAM</name>
<protein>
    <submittedName>
        <fullName evidence="1">Uncharacterized protein</fullName>
    </submittedName>
</protein>
<dbReference type="EMBL" id="CAJMXA010001032">
    <property type="protein sequence ID" value="CAE6449656.1"/>
    <property type="molecule type" value="Genomic_DNA"/>
</dbReference>